<dbReference type="EMBL" id="CP109546">
    <property type="protein sequence ID" value="WTZ12561.1"/>
    <property type="molecule type" value="Genomic_DNA"/>
</dbReference>
<dbReference type="PANTHER" id="PTHR43283:SF11">
    <property type="entry name" value="BETA-LACTAMASE-RELATED DOMAIN-CONTAINING PROTEIN"/>
    <property type="match status" value="1"/>
</dbReference>
<name>A0AAU3I3W8_9ACTN</name>
<dbReference type="InterPro" id="IPR012338">
    <property type="entry name" value="Beta-lactam/transpept-like"/>
</dbReference>
<organism evidence="3">
    <name type="scientific">Streptomyces sp. NBC_01393</name>
    <dbReference type="NCBI Taxonomy" id="2903851"/>
    <lineage>
        <taxon>Bacteria</taxon>
        <taxon>Bacillati</taxon>
        <taxon>Actinomycetota</taxon>
        <taxon>Actinomycetes</taxon>
        <taxon>Kitasatosporales</taxon>
        <taxon>Streptomycetaceae</taxon>
        <taxon>Streptomyces</taxon>
    </lineage>
</organism>
<reference evidence="3" key="1">
    <citation type="submission" date="2022-10" db="EMBL/GenBank/DDBJ databases">
        <title>The complete genomes of actinobacterial strains from the NBC collection.</title>
        <authorList>
            <person name="Joergensen T.S."/>
            <person name="Alvarez Arevalo M."/>
            <person name="Sterndorff E.B."/>
            <person name="Faurdal D."/>
            <person name="Vuksanovic O."/>
            <person name="Mourched A.-S."/>
            <person name="Charusanti P."/>
            <person name="Shaw S."/>
            <person name="Blin K."/>
            <person name="Weber T."/>
        </authorList>
    </citation>
    <scope>NUCLEOTIDE SEQUENCE</scope>
    <source>
        <strain evidence="3">NBC_01393</strain>
    </source>
</reference>
<dbReference type="InterPro" id="IPR050789">
    <property type="entry name" value="Diverse_Enzym_Activities"/>
</dbReference>
<dbReference type="AlphaFoldDB" id="A0AAU3I3W8"/>
<dbReference type="SUPFAM" id="SSF56601">
    <property type="entry name" value="beta-lactamase/transpeptidase-like"/>
    <property type="match status" value="1"/>
</dbReference>
<dbReference type="Gene3D" id="3.40.710.10">
    <property type="entry name" value="DD-peptidase/beta-lactamase superfamily"/>
    <property type="match status" value="1"/>
</dbReference>
<evidence type="ECO:0000259" key="2">
    <source>
        <dbReference type="Pfam" id="PF00144"/>
    </source>
</evidence>
<accession>A0AAU3I3W8</accession>
<dbReference type="PANTHER" id="PTHR43283">
    <property type="entry name" value="BETA-LACTAMASE-RELATED"/>
    <property type="match status" value="1"/>
</dbReference>
<evidence type="ECO:0000313" key="3">
    <source>
        <dbReference type="EMBL" id="WTZ12561.1"/>
    </source>
</evidence>
<sequence>MPVHDHQEGLGQRRATHAASFTAAALDAWVPSRPTKMTVSIAGTATHRHRTPVGTAARGAPNTRQKIIMSRVPTCILSSFQAPQISHGHNPDLFVQIGSLTKPLTATVLTALADDGVLSLDDPLELFLPVPSGTGITLRRLAEHTSGLPRLPPGISGRDPYAAFDADTLDSVVRRLDTLVTAPAGTAEEYSNLGYALLGAALVSATRTPYEELLHRHLLDPLGIADVATDPPSGRRLCRRGLFGRPRQEWTMDGAILPAGGLWATPRAAARLLTDLLVDRRLGEPAPAWQKAGSLLWHNGATGGASVFAGASPQGWILVHRLSGRSTVTDKLALDTLRHFIGPRA</sequence>
<dbReference type="InterPro" id="IPR001466">
    <property type="entry name" value="Beta-lactam-related"/>
</dbReference>
<dbReference type="GO" id="GO:0016787">
    <property type="term" value="F:hydrolase activity"/>
    <property type="evidence" value="ECO:0007669"/>
    <property type="project" value="UniProtKB-KW"/>
</dbReference>
<evidence type="ECO:0000256" key="1">
    <source>
        <dbReference type="ARBA" id="ARBA00022801"/>
    </source>
</evidence>
<gene>
    <name evidence="3" type="ORF">OG699_34025</name>
</gene>
<protein>
    <submittedName>
        <fullName evidence="3">Beta-lactamase family protein</fullName>
    </submittedName>
</protein>
<proteinExistence type="predicted"/>
<dbReference type="Pfam" id="PF00144">
    <property type="entry name" value="Beta-lactamase"/>
    <property type="match status" value="1"/>
</dbReference>
<keyword evidence="1" id="KW-0378">Hydrolase</keyword>
<feature type="domain" description="Beta-lactamase-related" evidence="2">
    <location>
        <begin position="88"/>
        <end position="319"/>
    </location>
</feature>